<dbReference type="SUPFAM" id="SSF54826">
    <property type="entry name" value="Enolase N-terminal domain-like"/>
    <property type="match status" value="1"/>
</dbReference>
<dbReference type="PANTHER" id="PTHR13794">
    <property type="entry name" value="ENOLASE SUPERFAMILY, MANDELATE RACEMASE"/>
    <property type="match status" value="1"/>
</dbReference>
<sequence length="389" mass="43905">MKITDIDVQHICYPMSVPFKATWAAGRVQPYHDLILVRVSTDEGIEGVGATVGFLGNEFKVFIEEKLKPLLLGRNPLEISEIHKHLEAATLFGNPRPWVIEHACWDIKGKYLKQPVANLLGGSNKRKIPAYVSTGELKPIEERLEDIEYYIEKGFKAIKIRFHSPNPKDDLKMIEAIRENFGSQMEIMVDANQGWKVSAEESTWSYHTALQIALELEKMGVYWLEEPLNQFDFEGLARLRSNMKTLRIAGAEMTSKMHEIKQLLKHESLDVYQTDVVFSGGITGGKKIAELAEMNQALFTPHTWSNGIGLAANLQLVAAISNGSFVEFPLEVKSWTLESRDFMLDKPIDIDSDGYVIIPDGPGLGITLDEEKIQKYTVKENSTIKELIR</sequence>
<dbReference type="InterPro" id="IPR046945">
    <property type="entry name" value="RHMD-like"/>
</dbReference>
<dbReference type="GO" id="GO:0000287">
    <property type="term" value="F:magnesium ion binding"/>
    <property type="evidence" value="ECO:0007669"/>
    <property type="project" value="TreeGrafter"/>
</dbReference>
<feature type="domain" description="Mandelate racemase/muconate lactonizing enzyme C-terminal" evidence="4">
    <location>
        <begin position="140"/>
        <end position="246"/>
    </location>
</feature>
<dbReference type="InterPro" id="IPR013341">
    <property type="entry name" value="Mandelate_racemase_N_dom"/>
</dbReference>
<dbReference type="GO" id="GO:0016052">
    <property type="term" value="P:carbohydrate catabolic process"/>
    <property type="evidence" value="ECO:0007669"/>
    <property type="project" value="TreeGrafter"/>
</dbReference>
<evidence type="ECO:0000256" key="2">
    <source>
        <dbReference type="ARBA" id="ARBA00022723"/>
    </source>
</evidence>
<evidence type="ECO:0000259" key="4">
    <source>
        <dbReference type="SMART" id="SM00922"/>
    </source>
</evidence>
<dbReference type="InterPro" id="IPR029017">
    <property type="entry name" value="Enolase-like_N"/>
</dbReference>
<keyword evidence="3" id="KW-0460">Magnesium</keyword>
<protein>
    <recommendedName>
        <fullName evidence="4">Mandelate racemase/muconate lactonizing enzyme C-terminal domain-containing protein</fullName>
    </recommendedName>
</protein>
<dbReference type="CDD" id="cd03316">
    <property type="entry name" value="MR_like"/>
    <property type="match status" value="1"/>
</dbReference>
<dbReference type="EMBL" id="MJEH01000022">
    <property type="protein sequence ID" value="OEH92665.1"/>
    <property type="molecule type" value="Genomic_DNA"/>
</dbReference>
<dbReference type="STRING" id="1305675.BFG57_01275"/>
<evidence type="ECO:0000313" key="5">
    <source>
        <dbReference type="EMBL" id="OEH92665.1"/>
    </source>
</evidence>
<dbReference type="Gene3D" id="3.20.20.120">
    <property type="entry name" value="Enolase-like C-terminal domain"/>
    <property type="match status" value="1"/>
</dbReference>
<dbReference type="PANTHER" id="PTHR13794:SF58">
    <property type="entry name" value="MITOCHONDRIAL ENOLASE SUPERFAMILY MEMBER 1"/>
    <property type="match status" value="1"/>
</dbReference>
<dbReference type="SMART" id="SM00922">
    <property type="entry name" value="MR_MLE"/>
    <property type="match status" value="1"/>
</dbReference>
<dbReference type="GO" id="GO:0016836">
    <property type="term" value="F:hydro-lyase activity"/>
    <property type="evidence" value="ECO:0007669"/>
    <property type="project" value="TreeGrafter"/>
</dbReference>
<dbReference type="InterPro" id="IPR013342">
    <property type="entry name" value="Mandelate_racemase_C"/>
</dbReference>
<dbReference type="Pfam" id="PF02746">
    <property type="entry name" value="MR_MLE_N"/>
    <property type="match status" value="1"/>
</dbReference>
<evidence type="ECO:0000313" key="6">
    <source>
        <dbReference type="Proteomes" id="UP000095209"/>
    </source>
</evidence>
<dbReference type="SFLD" id="SFLDS00001">
    <property type="entry name" value="Enolase"/>
    <property type="match status" value="1"/>
</dbReference>
<organism evidence="5 6">
    <name type="scientific">Bacillus solimangrovi</name>
    <dbReference type="NCBI Taxonomy" id="1305675"/>
    <lineage>
        <taxon>Bacteria</taxon>
        <taxon>Bacillati</taxon>
        <taxon>Bacillota</taxon>
        <taxon>Bacilli</taxon>
        <taxon>Bacillales</taxon>
        <taxon>Bacillaceae</taxon>
        <taxon>Bacillus</taxon>
    </lineage>
</organism>
<evidence type="ECO:0000256" key="3">
    <source>
        <dbReference type="ARBA" id="ARBA00022842"/>
    </source>
</evidence>
<dbReference type="RefSeq" id="WP_069717106.1">
    <property type="nucleotide sequence ID" value="NZ_MJEH01000022.1"/>
</dbReference>
<dbReference type="InterPro" id="IPR036849">
    <property type="entry name" value="Enolase-like_C_sf"/>
</dbReference>
<name>A0A1E5LF06_9BACI</name>
<comment type="cofactor">
    <cofactor evidence="1">
        <name>Mg(2+)</name>
        <dbReference type="ChEBI" id="CHEBI:18420"/>
    </cofactor>
</comment>
<gene>
    <name evidence="5" type="ORF">BFG57_01275</name>
</gene>
<dbReference type="Proteomes" id="UP000095209">
    <property type="component" value="Unassembled WGS sequence"/>
</dbReference>
<dbReference type="SFLD" id="SFLDG00179">
    <property type="entry name" value="mandelate_racemase"/>
    <property type="match status" value="1"/>
</dbReference>
<dbReference type="Gene3D" id="3.30.390.10">
    <property type="entry name" value="Enolase-like, N-terminal domain"/>
    <property type="match status" value="1"/>
</dbReference>
<keyword evidence="2" id="KW-0479">Metal-binding</keyword>
<dbReference type="Pfam" id="PF13378">
    <property type="entry name" value="MR_MLE_C"/>
    <property type="match status" value="1"/>
</dbReference>
<dbReference type="InterPro" id="IPR029065">
    <property type="entry name" value="Enolase_C-like"/>
</dbReference>
<reference evidence="5 6" key="1">
    <citation type="submission" date="2016-08" db="EMBL/GenBank/DDBJ databases">
        <title>Genome of Bacillus solimangrovi GH2-4.</title>
        <authorList>
            <person name="Lim S."/>
            <person name="Kim B.-C."/>
        </authorList>
    </citation>
    <scope>NUCLEOTIDE SEQUENCE [LARGE SCALE GENOMIC DNA]</scope>
    <source>
        <strain evidence="5 6">GH2-4</strain>
    </source>
</reference>
<accession>A0A1E5LF06</accession>
<comment type="caution">
    <text evidence="5">The sequence shown here is derived from an EMBL/GenBank/DDBJ whole genome shotgun (WGS) entry which is preliminary data.</text>
</comment>
<dbReference type="OrthoDB" id="9775391at2"/>
<evidence type="ECO:0000256" key="1">
    <source>
        <dbReference type="ARBA" id="ARBA00001946"/>
    </source>
</evidence>
<keyword evidence="6" id="KW-1185">Reference proteome</keyword>
<dbReference type="SUPFAM" id="SSF51604">
    <property type="entry name" value="Enolase C-terminal domain-like"/>
    <property type="match status" value="1"/>
</dbReference>
<dbReference type="AlphaFoldDB" id="A0A1E5LF06"/>
<proteinExistence type="predicted"/>